<protein>
    <recommendedName>
        <fullName evidence="2">Anti-sigma factor antagonist</fullName>
    </recommendedName>
</protein>
<comment type="caution">
    <text evidence="4">The sequence shown here is derived from an EMBL/GenBank/DDBJ whole genome shotgun (WGS) entry which is preliminary data.</text>
</comment>
<dbReference type="InterPro" id="IPR002645">
    <property type="entry name" value="STAS_dom"/>
</dbReference>
<dbReference type="Pfam" id="PF01740">
    <property type="entry name" value="STAS"/>
    <property type="match status" value="1"/>
</dbReference>
<dbReference type="Gene3D" id="3.30.750.24">
    <property type="entry name" value="STAS domain"/>
    <property type="match status" value="1"/>
</dbReference>
<dbReference type="SUPFAM" id="SSF52091">
    <property type="entry name" value="SpoIIaa-like"/>
    <property type="match status" value="1"/>
</dbReference>
<proteinExistence type="inferred from homology"/>
<gene>
    <name evidence="4" type="ORF">IU459_05965</name>
</gene>
<organism evidence="4 5">
    <name type="scientific">Nocardia amamiensis</name>
    <dbReference type="NCBI Taxonomy" id="404578"/>
    <lineage>
        <taxon>Bacteria</taxon>
        <taxon>Bacillati</taxon>
        <taxon>Actinomycetota</taxon>
        <taxon>Actinomycetes</taxon>
        <taxon>Mycobacteriales</taxon>
        <taxon>Nocardiaceae</taxon>
        <taxon>Nocardia</taxon>
    </lineage>
</organism>
<evidence type="ECO:0000256" key="2">
    <source>
        <dbReference type="RuleBase" id="RU003749"/>
    </source>
</evidence>
<dbReference type="PANTHER" id="PTHR33495">
    <property type="entry name" value="ANTI-SIGMA FACTOR ANTAGONIST TM_1081-RELATED-RELATED"/>
    <property type="match status" value="1"/>
</dbReference>
<evidence type="ECO:0000259" key="3">
    <source>
        <dbReference type="PROSITE" id="PS50801"/>
    </source>
</evidence>
<dbReference type="PANTHER" id="PTHR33495:SF2">
    <property type="entry name" value="ANTI-SIGMA FACTOR ANTAGONIST TM_1081-RELATED"/>
    <property type="match status" value="1"/>
</dbReference>
<accession>A0ABS0CQF1</accession>
<dbReference type="RefSeq" id="WP_195128441.1">
    <property type="nucleotide sequence ID" value="NZ_JADLQX010000003.1"/>
</dbReference>
<dbReference type="InterPro" id="IPR003658">
    <property type="entry name" value="Anti-sigma_ant"/>
</dbReference>
<dbReference type="CDD" id="cd07043">
    <property type="entry name" value="STAS_anti-anti-sigma_factors"/>
    <property type="match status" value="1"/>
</dbReference>
<sequence length="129" mass="14215">MSRHTERTDPLRFSVCRPRRDVTLLMVVGEIDLATAPRLRAELTRRSLCHTRTLVLDLSPVTFLAAAGLTVLVEAQAEATRAHRRIILITKVRSVDRAIEITGLSAGFHRVRSLDAALADSAPGYDETA</sequence>
<evidence type="ECO:0000256" key="1">
    <source>
        <dbReference type="ARBA" id="ARBA00009013"/>
    </source>
</evidence>
<name>A0ABS0CQF1_9NOCA</name>
<dbReference type="EMBL" id="JADLQX010000003">
    <property type="protein sequence ID" value="MBF6297089.1"/>
    <property type="molecule type" value="Genomic_DNA"/>
</dbReference>
<reference evidence="4 5" key="1">
    <citation type="submission" date="2020-10" db="EMBL/GenBank/DDBJ databases">
        <title>Identification of Nocardia species via Next-generation sequencing and recognition of intraspecies genetic diversity.</title>
        <authorList>
            <person name="Li P."/>
            <person name="Li P."/>
            <person name="Lu B."/>
        </authorList>
    </citation>
    <scope>NUCLEOTIDE SEQUENCE [LARGE SCALE GENOMIC DNA]</scope>
    <source>
        <strain evidence="4 5">BJ06-0157</strain>
    </source>
</reference>
<dbReference type="Proteomes" id="UP000702209">
    <property type="component" value="Unassembled WGS sequence"/>
</dbReference>
<dbReference type="NCBIfam" id="TIGR00377">
    <property type="entry name" value="ant_ant_sig"/>
    <property type="match status" value="1"/>
</dbReference>
<dbReference type="InterPro" id="IPR036513">
    <property type="entry name" value="STAS_dom_sf"/>
</dbReference>
<comment type="similarity">
    <text evidence="1 2">Belongs to the anti-sigma-factor antagonist family.</text>
</comment>
<feature type="domain" description="STAS" evidence="3">
    <location>
        <begin position="21"/>
        <end position="121"/>
    </location>
</feature>
<evidence type="ECO:0000313" key="4">
    <source>
        <dbReference type="EMBL" id="MBF6297089.1"/>
    </source>
</evidence>
<keyword evidence="5" id="KW-1185">Reference proteome</keyword>
<evidence type="ECO:0000313" key="5">
    <source>
        <dbReference type="Proteomes" id="UP000702209"/>
    </source>
</evidence>
<dbReference type="PROSITE" id="PS50801">
    <property type="entry name" value="STAS"/>
    <property type="match status" value="1"/>
</dbReference>